<reference evidence="1" key="1">
    <citation type="submission" date="2023-10" db="EMBL/GenBank/DDBJ databases">
        <authorList>
            <person name="Domelevo Entfellner J.-B."/>
        </authorList>
    </citation>
    <scope>NUCLEOTIDE SEQUENCE</scope>
</reference>
<evidence type="ECO:0000313" key="1">
    <source>
        <dbReference type="EMBL" id="CAJ1979093.1"/>
    </source>
</evidence>
<dbReference type="Gramene" id="rna-AYBTSS11_LOCUS31304">
    <property type="protein sequence ID" value="CAJ1979093.1"/>
    <property type="gene ID" value="gene-AYBTSS11_LOCUS31304"/>
</dbReference>
<sequence>MVMVNELRALSENSAAVVFTVKMDKTLLRLLTRFDGTFHCQTDGKSVMAD</sequence>
<protein>
    <submittedName>
        <fullName evidence="1">Uncharacterized protein</fullName>
    </submittedName>
</protein>
<dbReference type="EMBL" id="OY731408">
    <property type="protein sequence ID" value="CAJ1979093.1"/>
    <property type="molecule type" value="Genomic_DNA"/>
</dbReference>
<dbReference type="Proteomes" id="UP001189624">
    <property type="component" value="Chromosome 11"/>
</dbReference>
<accession>A0AA86W6D4</accession>
<evidence type="ECO:0000313" key="2">
    <source>
        <dbReference type="Proteomes" id="UP001189624"/>
    </source>
</evidence>
<name>A0AA86W6D4_9FABA</name>
<gene>
    <name evidence="1" type="ORF">AYBTSS11_LOCUS31304</name>
</gene>
<organism evidence="1 2">
    <name type="scientific">Sphenostylis stenocarpa</name>
    <dbReference type="NCBI Taxonomy" id="92480"/>
    <lineage>
        <taxon>Eukaryota</taxon>
        <taxon>Viridiplantae</taxon>
        <taxon>Streptophyta</taxon>
        <taxon>Embryophyta</taxon>
        <taxon>Tracheophyta</taxon>
        <taxon>Spermatophyta</taxon>
        <taxon>Magnoliopsida</taxon>
        <taxon>eudicotyledons</taxon>
        <taxon>Gunneridae</taxon>
        <taxon>Pentapetalae</taxon>
        <taxon>rosids</taxon>
        <taxon>fabids</taxon>
        <taxon>Fabales</taxon>
        <taxon>Fabaceae</taxon>
        <taxon>Papilionoideae</taxon>
        <taxon>50 kb inversion clade</taxon>
        <taxon>NPAAA clade</taxon>
        <taxon>indigoferoid/millettioid clade</taxon>
        <taxon>Phaseoleae</taxon>
        <taxon>Sphenostylis</taxon>
    </lineage>
</organism>
<dbReference type="AlphaFoldDB" id="A0AA86W6D4"/>
<keyword evidence="2" id="KW-1185">Reference proteome</keyword>
<proteinExistence type="predicted"/>